<comment type="caution">
    <text evidence="1">The sequence shown here is derived from an EMBL/GenBank/DDBJ whole genome shotgun (WGS) entry which is preliminary data.</text>
</comment>
<reference evidence="1 2" key="1">
    <citation type="submission" date="2020-04" db="EMBL/GenBank/DDBJ databases">
        <authorList>
            <consortium name="Desulfovibrio sp. FSS-1 genome sequencing consortium"/>
            <person name="Shimoshige H."/>
            <person name="Kobayashi H."/>
            <person name="Maekawa T."/>
        </authorList>
    </citation>
    <scope>NUCLEOTIDE SEQUENCE [LARGE SCALE GENOMIC DNA]</scope>
    <source>
        <strain evidence="1 2">SIID29052-01</strain>
    </source>
</reference>
<keyword evidence="2" id="KW-1185">Reference proteome</keyword>
<gene>
    <name evidence="1" type="ORF">NNJEOMEG_01128</name>
</gene>
<dbReference type="Proteomes" id="UP000494245">
    <property type="component" value="Unassembled WGS sequence"/>
</dbReference>
<evidence type="ECO:0000313" key="1">
    <source>
        <dbReference type="EMBL" id="GFK93297.1"/>
    </source>
</evidence>
<protein>
    <submittedName>
        <fullName evidence="1">Uncharacterized protein</fullName>
    </submittedName>
</protein>
<accession>A0A6V8LUH4</accession>
<name>A0A6V8LUH4_9BACT</name>
<dbReference type="AlphaFoldDB" id="A0A6V8LUH4"/>
<dbReference type="EMBL" id="BLTE01000004">
    <property type="protein sequence ID" value="GFK93297.1"/>
    <property type="molecule type" value="Genomic_DNA"/>
</dbReference>
<evidence type="ECO:0000313" key="2">
    <source>
        <dbReference type="Proteomes" id="UP000494245"/>
    </source>
</evidence>
<proteinExistence type="predicted"/>
<sequence>MCLPDPTTLPLLYRWEGKHLTMDVRDYGSSSRLAITGHARWRKWNLLKMVPGRQLWLFKYIARLFEALEQADANQQGSQGH</sequence>
<reference evidence="1 2" key="2">
    <citation type="submission" date="2020-05" db="EMBL/GenBank/DDBJ databases">
        <title>Draft genome sequence of Desulfovibrio sp. strainFSS-1.</title>
        <authorList>
            <person name="Shimoshige H."/>
            <person name="Kobayashi H."/>
            <person name="Maekawa T."/>
        </authorList>
    </citation>
    <scope>NUCLEOTIDE SEQUENCE [LARGE SCALE GENOMIC DNA]</scope>
    <source>
        <strain evidence="1 2">SIID29052-01</strain>
    </source>
</reference>
<organism evidence="1 2">
    <name type="scientific">Fundidesulfovibrio magnetotacticus</name>
    <dbReference type="NCBI Taxonomy" id="2730080"/>
    <lineage>
        <taxon>Bacteria</taxon>
        <taxon>Pseudomonadati</taxon>
        <taxon>Thermodesulfobacteriota</taxon>
        <taxon>Desulfovibrionia</taxon>
        <taxon>Desulfovibrionales</taxon>
        <taxon>Desulfovibrionaceae</taxon>
        <taxon>Fundidesulfovibrio</taxon>
    </lineage>
</organism>